<evidence type="ECO:0000313" key="9">
    <source>
        <dbReference type="Proteomes" id="UP000649617"/>
    </source>
</evidence>
<dbReference type="InterPro" id="IPR001300">
    <property type="entry name" value="Peptidase_C2_calpain_cat"/>
</dbReference>
<feature type="domain" description="Calpain catalytic" evidence="7">
    <location>
        <begin position="1"/>
        <end position="113"/>
    </location>
</feature>
<evidence type="ECO:0000313" key="8">
    <source>
        <dbReference type="EMBL" id="CAE7725602.1"/>
    </source>
</evidence>
<feature type="active site" evidence="5">
    <location>
        <position position="5"/>
    </location>
</feature>
<dbReference type="GO" id="GO:0006508">
    <property type="term" value="P:proteolysis"/>
    <property type="evidence" value="ECO:0007669"/>
    <property type="project" value="UniProtKB-KW"/>
</dbReference>
<reference evidence="8" key="1">
    <citation type="submission" date="2021-02" db="EMBL/GenBank/DDBJ databases">
        <authorList>
            <person name="Dougan E. K."/>
            <person name="Rhodes N."/>
            <person name="Thang M."/>
            <person name="Chan C."/>
        </authorList>
    </citation>
    <scope>NUCLEOTIDE SEQUENCE</scope>
</reference>
<dbReference type="PROSITE" id="PS50203">
    <property type="entry name" value="CALPAIN_CAT"/>
    <property type="match status" value="1"/>
</dbReference>
<name>A0A812XDC2_SYMPI</name>
<keyword evidence="2" id="KW-0645">Protease</keyword>
<evidence type="ECO:0000256" key="4">
    <source>
        <dbReference type="ARBA" id="ARBA00022807"/>
    </source>
</evidence>
<gene>
    <name evidence="8" type="ORF">SPIL2461_LOCUS20749</name>
</gene>
<dbReference type="OrthoDB" id="424753at2759"/>
<dbReference type="InterPro" id="IPR022684">
    <property type="entry name" value="Calpain_cysteine_protease"/>
</dbReference>
<dbReference type="Proteomes" id="UP000649617">
    <property type="component" value="Unassembled WGS sequence"/>
</dbReference>
<dbReference type="Pfam" id="PF00648">
    <property type="entry name" value="Peptidase_C2"/>
    <property type="match status" value="1"/>
</dbReference>
<dbReference type="SUPFAM" id="SSF54001">
    <property type="entry name" value="Cysteine proteinases"/>
    <property type="match status" value="1"/>
</dbReference>
<dbReference type="EMBL" id="CAJNIZ010045637">
    <property type="protein sequence ID" value="CAE7725602.1"/>
    <property type="molecule type" value="Genomic_DNA"/>
</dbReference>
<evidence type="ECO:0000259" key="7">
    <source>
        <dbReference type="PROSITE" id="PS50203"/>
    </source>
</evidence>
<proteinExistence type="inferred from homology"/>
<dbReference type="InterPro" id="IPR038765">
    <property type="entry name" value="Papain-like_cys_pep_sf"/>
</dbReference>
<sequence>YLGDCWLVSSFAAIAEFPDRLRSLFKQTTLAEDGRYDVRLYDPLAEEWVVVTIDDRLPFSKRPGRYGNLCFAKPTKENEFWTCLLEKAVAKFVKSYHRLDGGFECVAMEMLTGKPSLCVALDTAANGTHRPFTYECGREPFTARHATVRMRIEAFDAQ</sequence>
<comment type="similarity">
    <text evidence="1">Belongs to the peptidase C2 family.</text>
</comment>
<comment type="caution">
    <text evidence="8">The sequence shown here is derived from an EMBL/GenBank/DDBJ whole genome shotgun (WGS) entry which is preliminary data.</text>
</comment>
<evidence type="ECO:0000256" key="6">
    <source>
        <dbReference type="PROSITE-ProRule" id="PRU00239"/>
    </source>
</evidence>
<accession>A0A812XDC2</accession>
<dbReference type="GO" id="GO:0004198">
    <property type="term" value="F:calcium-dependent cysteine-type endopeptidase activity"/>
    <property type="evidence" value="ECO:0007669"/>
    <property type="project" value="InterPro"/>
</dbReference>
<evidence type="ECO:0000256" key="3">
    <source>
        <dbReference type="ARBA" id="ARBA00022801"/>
    </source>
</evidence>
<dbReference type="PANTHER" id="PTHR10183">
    <property type="entry name" value="CALPAIN"/>
    <property type="match status" value="1"/>
</dbReference>
<keyword evidence="9" id="KW-1185">Reference proteome</keyword>
<protein>
    <recommendedName>
        <fullName evidence="7">Calpain catalytic domain-containing protein</fullName>
    </recommendedName>
</protein>
<comment type="caution">
    <text evidence="6">Lacks conserved residue(s) required for the propagation of feature annotation.</text>
</comment>
<dbReference type="PANTHER" id="PTHR10183:SF379">
    <property type="entry name" value="CALPAIN-5"/>
    <property type="match status" value="1"/>
</dbReference>
<keyword evidence="3" id="KW-0378">Hydrolase</keyword>
<evidence type="ECO:0000256" key="1">
    <source>
        <dbReference type="ARBA" id="ARBA00007623"/>
    </source>
</evidence>
<feature type="non-terminal residue" evidence="8">
    <location>
        <position position="1"/>
    </location>
</feature>
<organism evidence="8 9">
    <name type="scientific">Symbiodinium pilosum</name>
    <name type="common">Dinoflagellate</name>
    <dbReference type="NCBI Taxonomy" id="2952"/>
    <lineage>
        <taxon>Eukaryota</taxon>
        <taxon>Sar</taxon>
        <taxon>Alveolata</taxon>
        <taxon>Dinophyceae</taxon>
        <taxon>Suessiales</taxon>
        <taxon>Symbiodiniaceae</taxon>
        <taxon>Symbiodinium</taxon>
    </lineage>
</organism>
<feature type="non-terminal residue" evidence="8">
    <location>
        <position position="158"/>
    </location>
</feature>
<dbReference type="AlphaFoldDB" id="A0A812XDC2"/>
<keyword evidence="4" id="KW-0788">Thiol protease</keyword>
<evidence type="ECO:0000256" key="5">
    <source>
        <dbReference type="PIRSR" id="PIRSR622684-1"/>
    </source>
</evidence>
<evidence type="ECO:0000256" key="2">
    <source>
        <dbReference type="ARBA" id="ARBA00022670"/>
    </source>
</evidence>